<feature type="transmembrane region" description="Helical" evidence="1">
    <location>
        <begin position="33"/>
        <end position="55"/>
    </location>
</feature>
<feature type="transmembrane region" description="Helical" evidence="1">
    <location>
        <begin position="61"/>
        <end position="78"/>
    </location>
</feature>
<dbReference type="OrthoDB" id="2629631at2"/>
<accession>A0A2N5M2G0</accession>
<evidence type="ECO:0000313" key="3">
    <source>
        <dbReference type="Proteomes" id="UP000234748"/>
    </source>
</evidence>
<feature type="transmembrane region" description="Helical" evidence="1">
    <location>
        <begin position="85"/>
        <end position="106"/>
    </location>
</feature>
<evidence type="ECO:0000256" key="1">
    <source>
        <dbReference type="SAM" id="Phobius"/>
    </source>
</evidence>
<dbReference type="RefSeq" id="WP_101644674.1">
    <property type="nucleotide sequence ID" value="NZ_PGUY01000057.1"/>
</dbReference>
<dbReference type="EMBL" id="PGUY01000057">
    <property type="protein sequence ID" value="PLT28556.1"/>
    <property type="molecule type" value="Genomic_DNA"/>
</dbReference>
<evidence type="ECO:0000313" key="2">
    <source>
        <dbReference type="EMBL" id="PLT28556.1"/>
    </source>
</evidence>
<comment type="caution">
    <text evidence="2">The sequence shown here is derived from an EMBL/GenBank/DDBJ whole genome shotgun (WGS) entry which is preliminary data.</text>
</comment>
<keyword evidence="1" id="KW-0812">Transmembrane</keyword>
<dbReference type="Proteomes" id="UP000234748">
    <property type="component" value="Unassembled WGS sequence"/>
</dbReference>
<keyword evidence="1" id="KW-0472">Membrane</keyword>
<protein>
    <recommendedName>
        <fullName evidence="4">Major facilitator superfamily (MFS) profile domain-containing protein</fullName>
    </recommendedName>
</protein>
<feature type="transmembrane region" description="Helical" evidence="1">
    <location>
        <begin position="112"/>
        <end position="133"/>
    </location>
</feature>
<proteinExistence type="predicted"/>
<feature type="transmembrane region" description="Helical" evidence="1">
    <location>
        <begin position="6"/>
        <end position="21"/>
    </location>
</feature>
<reference evidence="2 3" key="1">
    <citation type="submission" date="2017-11" db="EMBL/GenBank/DDBJ databases">
        <title>Comparitive Functional Genomics of Dry Heat Resistant strains isolated from the Viking Spacecraft.</title>
        <authorList>
            <person name="Seuylemezian A."/>
            <person name="Cooper K."/>
            <person name="Vaishampayan P."/>
        </authorList>
    </citation>
    <scope>NUCLEOTIDE SEQUENCE [LARGE SCALE GENOMIC DNA]</scope>
    <source>
        <strain evidence="2 3">V1-29</strain>
    </source>
</reference>
<name>A0A2N5M2G0_9BACI</name>
<organism evidence="2 3">
    <name type="scientific">Peribacillus deserti</name>
    <dbReference type="NCBI Taxonomy" id="673318"/>
    <lineage>
        <taxon>Bacteria</taxon>
        <taxon>Bacillati</taxon>
        <taxon>Bacillota</taxon>
        <taxon>Bacilli</taxon>
        <taxon>Bacillales</taxon>
        <taxon>Bacillaceae</taxon>
        <taxon>Peribacillus</taxon>
    </lineage>
</organism>
<keyword evidence="1" id="KW-1133">Transmembrane helix</keyword>
<dbReference type="AlphaFoldDB" id="A0A2N5M2G0"/>
<keyword evidence="3" id="KW-1185">Reference proteome</keyword>
<evidence type="ECO:0008006" key="4">
    <source>
        <dbReference type="Google" id="ProtNLM"/>
    </source>
</evidence>
<sequence length="139" mass="15161">MIFVFWGIHLLLFLAIHVRIYKQKKQIQYHFSMALTITAALSNTLLTGILLSHLFPDYTQAVIAATAVGICTGISLGTTLDFQSLYSGTVSGVMGGFMGPMIGGLVHESQAFVLFVVLEIIFSGFLLSVLFSVSLKREV</sequence>
<gene>
    <name evidence="2" type="ORF">CUU66_17890</name>
</gene>